<dbReference type="RefSeq" id="WP_213216877.1">
    <property type="nucleotide sequence ID" value="NZ_QTKU01000003.1"/>
</dbReference>
<gene>
    <name evidence="3" type="ORF">DYI23_14945</name>
</gene>
<dbReference type="SUPFAM" id="SSF52172">
    <property type="entry name" value="CheY-like"/>
    <property type="match status" value="1"/>
</dbReference>
<dbReference type="PROSITE" id="PS50110">
    <property type="entry name" value="RESPONSE_REGULATORY"/>
    <property type="match status" value="1"/>
</dbReference>
<evidence type="ECO:0000259" key="2">
    <source>
        <dbReference type="PROSITE" id="PS50110"/>
    </source>
</evidence>
<dbReference type="InterPro" id="IPR052020">
    <property type="entry name" value="Cyclic_di-GMP/3'3'-cGAMP_PDE"/>
</dbReference>
<dbReference type="Pfam" id="PF00072">
    <property type="entry name" value="Response_reg"/>
    <property type="match status" value="1"/>
</dbReference>
<dbReference type="PANTHER" id="PTHR45228">
    <property type="entry name" value="CYCLIC DI-GMP PHOSPHODIESTERASE TM_0186-RELATED"/>
    <property type="match status" value="1"/>
</dbReference>
<protein>
    <submittedName>
        <fullName evidence="3">Response regulator</fullName>
    </submittedName>
</protein>
<dbReference type="Proteomes" id="UP000705379">
    <property type="component" value="Unassembled WGS sequence"/>
</dbReference>
<reference evidence="3" key="1">
    <citation type="submission" date="2018-08" db="EMBL/GenBank/DDBJ databases">
        <authorList>
            <person name="Jin W."/>
            <person name="Wang H."/>
            <person name="Yang Y."/>
            <person name="Li M."/>
            <person name="Liu J."/>
        </authorList>
    </citation>
    <scope>NUCLEOTIDE SEQUENCE</scope>
    <source>
        <strain evidence="3">AESS21</strain>
    </source>
</reference>
<comment type="caution">
    <text evidence="3">The sequence shown here is derived from an EMBL/GenBank/DDBJ whole genome shotgun (WGS) entry which is preliminary data.</text>
</comment>
<dbReference type="GO" id="GO:0000160">
    <property type="term" value="P:phosphorelay signal transduction system"/>
    <property type="evidence" value="ECO:0007669"/>
    <property type="project" value="InterPro"/>
</dbReference>
<dbReference type="AlphaFoldDB" id="A0A944GUG5"/>
<proteinExistence type="predicted"/>
<accession>A0A944GUG5</accession>
<dbReference type="Pfam" id="PF13487">
    <property type="entry name" value="HD_5"/>
    <property type="match status" value="1"/>
</dbReference>
<evidence type="ECO:0000256" key="1">
    <source>
        <dbReference type="PROSITE-ProRule" id="PRU00169"/>
    </source>
</evidence>
<dbReference type="InterPro" id="IPR011006">
    <property type="entry name" value="CheY-like_superfamily"/>
</dbReference>
<feature type="domain" description="Response regulatory" evidence="2">
    <location>
        <begin position="7"/>
        <end position="122"/>
    </location>
</feature>
<dbReference type="EMBL" id="QTKU01000003">
    <property type="protein sequence ID" value="MBS8261520.1"/>
    <property type="molecule type" value="Genomic_DNA"/>
</dbReference>
<dbReference type="InterPro" id="IPR001789">
    <property type="entry name" value="Sig_transdc_resp-reg_receiver"/>
</dbReference>
<dbReference type="SMART" id="SM00448">
    <property type="entry name" value="REC"/>
    <property type="match status" value="1"/>
</dbReference>
<dbReference type="Gene3D" id="1.10.3210.10">
    <property type="entry name" value="Hypothetical protein af1432"/>
    <property type="match status" value="1"/>
</dbReference>
<organism evidence="3 4">
    <name type="scientific">Roseibium polysiphoniae</name>
    <dbReference type="NCBI Taxonomy" id="2571221"/>
    <lineage>
        <taxon>Bacteria</taxon>
        <taxon>Pseudomonadati</taxon>
        <taxon>Pseudomonadota</taxon>
        <taxon>Alphaproteobacteria</taxon>
        <taxon>Hyphomicrobiales</taxon>
        <taxon>Stappiaceae</taxon>
        <taxon>Roseibium</taxon>
    </lineage>
</organism>
<dbReference type="Gene3D" id="3.40.50.2300">
    <property type="match status" value="1"/>
</dbReference>
<name>A0A944GUG5_9HYPH</name>
<evidence type="ECO:0000313" key="4">
    <source>
        <dbReference type="Proteomes" id="UP000705379"/>
    </source>
</evidence>
<comment type="caution">
    <text evidence="1">Lacks conserved residue(s) required for the propagation of feature annotation.</text>
</comment>
<sequence length="400" mass="44135">MVANVNQIIVADGDLKVLDAFERLFAGQYRVKTFDESEEALKWIKENHGVSVIVSCANLPGRGGSGFLKASETYVPLATRVMLTAQNSVEVFKQAVNEAGVFMFLSKPCSPQELSSAIEASVAHHSRMVFERTLLEKTLSGSVKLLIDMLSLFHSEAFRRTSVMRPQALKLAKVLEMKKTWELEMAIMFSPLGEALLPKEILSRYRAAKTLTESQREILAGAPAQTRDLLKNIPQLEKVAEVLYLSGRGYDGSGFPEDGPTGKDIPLTARILKLLTDLWYASPENGVDAAAFEALGINHRQYDPDLLKVARACLLSEALGADEREITLCYIRALKPGDELVDDILTEGTHELVLSRGHQLTGTTIRRLDQYNHVAGIRQPIRVHRPAPVDTSQAPEKATA</sequence>
<reference evidence="3" key="2">
    <citation type="journal article" date="2021" name="Microorganisms">
        <title>Bacterial Dimethylsulfoniopropionate Biosynthesis in the East China Sea.</title>
        <authorList>
            <person name="Liu J."/>
            <person name="Zhang Y."/>
            <person name="Liu J."/>
            <person name="Zhong H."/>
            <person name="Williams B.T."/>
            <person name="Zheng Y."/>
            <person name="Curson A.R.J."/>
            <person name="Sun C."/>
            <person name="Sun H."/>
            <person name="Song D."/>
            <person name="Wagner Mackenzie B."/>
            <person name="Bermejo Martinez A."/>
            <person name="Todd J.D."/>
            <person name="Zhang X.H."/>
        </authorList>
    </citation>
    <scope>NUCLEOTIDE SEQUENCE</scope>
    <source>
        <strain evidence="3">AESS21</strain>
    </source>
</reference>
<evidence type="ECO:0000313" key="3">
    <source>
        <dbReference type="EMBL" id="MBS8261520.1"/>
    </source>
</evidence>